<evidence type="ECO:0000313" key="1">
    <source>
        <dbReference type="EMBL" id="MDS0261880.1"/>
    </source>
</evidence>
<accession>A0ABU2FJ69</accession>
<name>A0ABU2FJ69_9EURY</name>
<protein>
    <submittedName>
        <fullName evidence="1">Uncharacterized protein</fullName>
    </submittedName>
</protein>
<sequence length="406" mass="46736">MPWIAIYDGQKAAPRQVPKQTDVVCPECGGQMRVWSKSSDGRGRHFKHIKNMGRGGGGGTACESVAESDIHLKWKSLAADRLDDVFEGNVENCEMERQLQAPKSDKDRRFGDAVVTFEQRDPQLGQGVVVEVQHKNESKDIDAATADFIAQDYAVVWTDKADFGTDQWRMAAIDIRARAQEAAWPEQVPEQTVWWQPGQNHRAHRSEWQAAYRELQSVDVPATLPREWHDEQARELWKQQSWHELFPTWVEQGAEEYPAETYRDEVRAGLLDGSEPTIQLPPTVTEPLLFRTISWEKLFESGVELPHVARADISMAIDFAPLIERQTWRKWYRSGVRDRQSKRDDINPPPTGHDDVQCHECESYFYWTDGYEVCQTCGTTIDWEWNVATQRISPESVPEHIEIEFE</sequence>
<organism evidence="1 2">
    <name type="scientific">Haloarcula saliterrae</name>
    <dbReference type="NCBI Taxonomy" id="2950534"/>
    <lineage>
        <taxon>Archaea</taxon>
        <taxon>Methanobacteriati</taxon>
        <taxon>Methanobacteriota</taxon>
        <taxon>Stenosarchaea group</taxon>
        <taxon>Halobacteria</taxon>
        <taxon>Halobacteriales</taxon>
        <taxon>Haloarculaceae</taxon>
        <taxon>Haloarcula</taxon>
    </lineage>
</organism>
<keyword evidence="2" id="KW-1185">Reference proteome</keyword>
<proteinExistence type="predicted"/>
<dbReference type="RefSeq" id="WP_310921729.1">
    <property type="nucleotide sequence ID" value="NZ_JAMQON010000009.1"/>
</dbReference>
<evidence type="ECO:0000313" key="2">
    <source>
        <dbReference type="Proteomes" id="UP001259659"/>
    </source>
</evidence>
<comment type="caution">
    <text evidence="1">The sequence shown here is derived from an EMBL/GenBank/DDBJ whole genome shotgun (WGS) entry which is preliminary data.</text>
</comment>
<reference evidence="1 2" key="1">
    <citation type="submission" date="2022-06" db="EMBL/GenBank/DDBJ databases">
        <title>Haloarcula sp. a new haloarchaeum isolate from saline soil.</title>
        <authorList>
            <person name="Strakova D."/>
            <person name="Galisteo C."/>
            <person name="Sanchez-Porro C."/>
            <person name="Ventosa A."/>
        </authorList>
    </citation>
    <scope>NUCLEOTIDE SEQUENCE [LARGE SCALE GENOMIC DNA]</scope>
    <source>
        <strain evidence="1 2">S1CR25-12</strain>
    </source>
</reference>
<dbReference type="EMBL" id="JAMQON010000009">
    <property type="protein sequence ID" value="MDS0261880.1"/>
    <property type="molecule type" value="Genomic_DNA"/>
</dbReference>
<gene>
    <name evidence="1" type="ORF">NDI56_20965</name>
</gene>
<dbReference type="Proteomes" id="UP001259659">
    <property type="component" value="Unassembled WGS sequence"/>
</dbReference>